<name>A0A1V9Z469_ACHHY</name>
<dbReference type="PROSITE" id="PS50003">
    <property type="entry name" value="PH_DOMAIN"/>
    <property type="match status" value="1"/>
</dbReference>
<dbReference type="SUPFAM" id="SSF54427">
    <property type="entry name" value="NTF2-like"/>
    <property type="match status" value="1"/>
</dbReference>
<dbReference type="InterPro" id="IPR001849">
    <property type="entry name" value="PH_domain"/>
</dbReference>
<dbReference type="PANTHER" id="PTHR43102">
    <property type="entry name" value="SLR1143 PROTEIN"/>
    <property type="match status" value="1"/>
</dbReference>
<dbReference type="PANTHER" id="PTHR43102:SF2">
    <property type="entry name" value="GAF DOMAIN-CONTAINING PROTEIN"/>
    <property type="match status" value="1"/>
</dbReference>
<keyword evidence="3" id="KW-0723">Serine/threonine-protein kinase</keyword>
<dbReference type="Gene3D" id="2.30.29.30">
    <property type="entry name" value="Pleckstrin-homology domain (PH domain)/Phosphotyrosine-binding domain (PTB)"/>
    <property type="match status" value="1"/>
</dbReference>
<reference evidence="3 4" key="1">
    <citation type="journal article" date="2014" name="Genome Biol. Evol.">
        <title>The secreted proteins of Achlya hypogyna and Thraustotheca clavata identify the ancestral oomycete secretome and reveal gene acquisitions by horizontal gene transfer.</title>
        <authorList>
            <person name="Misner I."/>
            <person name="Blouin N."/>
            <person name="Leonard G."/>
            <person name="Richards T.A."/>
            <person name="Lane C.E."/>
        </authorList>
    </citation>
    <scope>NUCLEOTIDE SEQUENCE [LARGE SCALE GENOMIC DNA]</scope>
    <source>
        <strain evidence="3 4">ATCC 48635</strain>
    </source>
</reference>
<dbReference type="GO" id="GO:0004674">
    <property type="term" value="F:protein serine/threonine kinase activity"/>
    <property type="evidence" value="ECO:0007669"/>
    <property type="project" value="UniProtKB-KW"/>
</dbReference>
<evidence type="ECO:0000259" key="2">
    <source>
        <dbReference type="PROSITE" id="PS50003"/>
    </source>
</evidence>
<keyword evidence="3" id="KW-0808">Transferase</keyword>
<dbReference type="SUPFAM" id="SSF50729">
    <property type="entry name" value="PH domain-like"/>
    <property type="match status" value="1"/>
</dbReference>
<evidence type="ECO:0000256" key="1">
    <source>
        <dbReference type="SAM" id="MobiDB-lite"/>
    </source>
</evidence>
<dbReference type="CDD" id="cd00821">
    <property type="entry name" value="PH"/>
    <property type="match status" value="1"/>
</dbReference>
<dbReference type="Proteomes" id="UP000243579">
    <property type="component" value="Unassembled WGS sequence"/>
</dbReference>
<evidence type="ECO:0000313" key="4">
    <source>
        <dbReference type="Proteomes" id="UP000243579"/>
    </source>
</evidence>
<dbReference type="Pfam" id="PF00169">
    <property type="entry name" value="PH"/>
    <property type="match status" value="1"/>
</dbReference>
<keyword evidence="4" id="KW-1185">Reference proteome</keyword>
<dbReference type="SUPFAM" id="SSF55781">
    <property type="entry name" value="GAF domain-like"/>
    <property type="match status" value="1"/>
</dbReference>
<keyword evidence="3" id="KW-0418">Kinase</keyword>
<gene>
    <name evidence="3" type="ORF">ACHHYP_03469</name>
</gene>
<dbReference type="Gene3D" id="3.10.450.50">
    <property type="match status" value="1"/>
</dbReference>
<dbReference type="EMBL" id="JNBR01000451">
    <property type="protein sequence ID" value="OQR92630.1"/>
    <property type="molecule type" value="Genomic_DNA"/>
</dbReference>
<sequence>MASEACATIGAAPETSRPVPLTTRWEGYLQKRSDWLKQWEAFYFVLHGCALYCYLSADEARRSPESSKIKHGAFSFSSHAVLQHVVSINALADHDFIVETTAGKPLFLRAKTEAAKQLWMHMTACGIADTTIDSRGRVQLRGPPRQATVADVYLGYEYLWASLSALEDEAREKVVALKGAPRHVVQPSTPVTPAVDAPPIDHPLARLVSMCRPDVALRTNYHAAVPFQGAYSGLPGLLEYLTKLTRSVVLLTFAVNDLRVDGGVAVATGHESMQVRATGKVLRQDWRHKLHLHPVDGRIVRWEVHGDVDASTLAFKGSVATGSGAQRDSLSTIKLDHLPSFDPQPSWQMHAFDTPSPDDVAQVPRRPRAESPPAASTPPLHSPYVEPGMITMSSPLQAPLHFKRGNLWPDPPLLPAGSVRLARTQQLDLTRPRDDLELYVNLACKTLRCAAGAVVIFGATSGFFVAKQGIQGDAVPMEMLLEAHVGTESLVVLETTADVRFAANPLVADVQFFVGVPLRTADNVLLGALSVRDVAPRGSVREADLAALLQIAQTIMNRVEDIQADVRRSAPTYHTRGPKPPGPARRSYEQQRAIDLDID</sequence>
<protein>
    <submittedName>
        <fullName evidence="3">Serine/threonine protein kinase</fullName>
    </submittedName>
</protein>
<feature type="domain" description="PH" evidence="2">
    <location>
        <begin position="22"/>
        <end position="128"/>
    </location>
</feature>
<dbReference type="OrthoDB" id="303614at2759"/>
<dbReference type="InterPro" id="IPR011993">
    <property type="entry name" value="PH-like_dom_sf"/>
</dbReference>
<feature type="region of interest" description="Disordered" evidence="1">
    <location>
        <begin position="344"/>
        <end position="386"/>
    </location>
</feature>
<dbReference type="InterPro" id="IPR032710">
    <property type="entry name" value="NTF2-like_dom_sf"/>
</dbReference>
<organism evidence="3 4">
    <name type="scientific">Achlya hypogyna</name>
    <name type="common">Oomycete</name>
    <name type="synonym">Protoachlya hypogyna</name>
    <dbReference type="NCBI Taxonomy" id="1202772"/>
    <lineage>
        <taxon>Eukaryota</taxon>
        <taxon>Sar</taxon>
        <taxon>Stramenopiles</taxon>
        <taxon>Oomycota</taxon>
        <taxon>Saprolegniomycetes</taxon>
        <taxon>Saprolegniales</taxon>
        <taxon>Achlyaceae</taxon>
        <taxon>Achlya</taxon>
    </lineage>
</organism>
<evidence type="ECO:0000313" key="3">
    <source>
        <dbReference type="EMBL" id="OQR92630.1"/>
    </source>
</evidence>
<feature type="region of interest" description="Disordered" evidence="1">
    <location>
        <begin position="566"/>
        <end position="589"/>
    </location>
</feature>
<comment type="caution">
    <text evidence="3">The sequence shown here is derived from an EMBL/GenBank/DDBJ whole genome shotgun (WGS) entry which is preliminary data.</text>
</comment>
<proteinExistence type="predicted"/>
<accession>A0A1V9Z469</accession>
<dbReference type="AlphaFoldDB" id="A0A1V9Z469"/>